<dbReference type="GO" id="GO:0006935">
    <property type="term" value="P:chemotaxis"/>
    <property type="evidence" value="ECO:0007669"/>
    <property type="project" value="InterPro"/>
</dbReference>
<dbReference type="EMBL" id="QGGY01000008">
    <property type="protein sequence ID" value="PWJ74744.1"/>
    <property type="molecule type" value="Genomic_DNA"/>
</dbReference>
<evidence type="ECO:0000313" key="2">
    <source>
        <dbReference type="Proteomes" id="UP000245412"/>
    </source>
</evidence>
<proteinExistence type="predicted"/>
<dbReference type="Proteomes" id="UP000245412">
    <property type="component" value="Unassembled WGS sequence"/>
</dbReference>
<accession>A0AB73T2Y3</accession>
<dbReference type="GO" id="GO:0007165">
    <property type="term" value="P:signal transduction"/>
    <property type="evidence" value="ECO:0007669"/>
    <property type="project" value="InterPro"/>
</dbReference>
<dbReference type="RefSeq" id="WP_109627471.1">
    <property type="nucleotide sequence ID" value="NZ_CABJAT010000003.1"/>
</dbReference>
<evidence type="ECO:0000313" key="1">
    <source>
        <dbReference type="EMBL" id="PWJ74744.1"/>
    </source>
</evidence>
<comment type="caution">
    <text evidence="1">The sequence shown here is derived from an EMBL/GenBank/DDBJ whole genome shotgun (WGS) entry which is preliminary data.</text>
</comment>
<dbReference type="InterPro" id="IPR036061">
    <property type="entry name" value="CheW-like_dom_sf"/>
</dbReference>
<name>A0AB73T2Y3_9FIRM</name>
<dbReference type="SUPFAM" id="SSF50341">
    <property type="entry name" value="CheW-like"/>
    <property type="match status" value="1"/>
</dbReference>
<organism evidence="1 2">
    <name type="scientific">Murimonas intestini</name>
    <dbReference type="NCBI Taxonomy" id="1337051"/>
    <lineage>
        <taxon>Bacteria</taxon>
        <taxon>Bacillati</taxon>
        <taxon>Bacillota</taxon>
        <taxon>Clostridia</taxon>
        <taxon>Lachnospirales</taxon>
        <taxon>Lachnospiraceae</taxon>
        <taxon>Murimonas</taxon>
    </lineage>
</organism>
<gene>
    <name evidence="1" type="ORF">C7383_108174</name>
</gene>
<sequence>MEINEQLQPAADEKYEDNQEILCIEIRSGGRSSLLPVELVEAVISSPVVADIPESREEIIGIGMYGRCVVPYYQLSDEACSNKGQRDIRCGVILRGQQGCAGIAADEISEEKKVLTCEYEEQIPEHLRWILGGNKCDKTGRQGI</sequence>
<evidence type="ECO:0008006" key="3">
    <source>
        <dbReference type="Google" id="ProtNLM"/>
    </source>
</evidence>
<keyword evidence="2" id="KW-1185">Reference proteome</keyword>
<protein>
    <recommendedName>
        <fullName evidence="3">CheW-like domain-containing protein</fullName>
    </recommendedName>
</protein>
<dbReference type="AlphaFoldDB" id="A0AB73T2Y3"/>
<reference evidence="1 2" key="1">
    <citation type="submission" date="2018-05" db="EMBL/GenBank/DDBJ databases">
        <authorList>
            <person name="Goeker M."/>
            <person name="Huntemann M."/>
            <person name="Clum A."/>
            <person name="Pillay M."/>
            <person name="Palaniappan K."/>
            <person name="Varghese N."/>
            <person name="Mikhailova N."/>
            <person name="Stamatis D."/>
            <person name="Reddy T."/>
            <person name="Daum C."/>
            <person name="Shapiro N."/>
            <person name="Ivanova N."/>
            <person name="Kyrpides N."/>
            <person name="Woyke T."/>
        </authorList>
    </citation>
    <scope>NUCLEOTIDE SEQUENCE [LARGE SCALE GENOMIC DNA]</scope>
    <source>
        <strain evidence="1 2">DSM 26524</strain>
    </source>
</reference>